<gene>
    <name evidence="1" type="ORF">POPTR_017G085600</name>
</gene>
<evidence type="ECO:0000313" key="2">
    <source>
        <dbReference type="Proteomes" id="UP000006729"/>
    </source>
</evidence>
<protein>
    <submittedName>
        <fullName evidence="1">Uncharacterized protein</fullName>
    </submittedName>
</protein>
<name>A0A2K1X545_POPTR</name>
<reference evidence="1 2" key="1">
    <citation type="journal article" date="2006" name="Science">
        <title>The genome of black cottonwood, Populus trichocarpa (Torr. &amp; Gray).</title>
        <authorList>
            <person name="Tuskan G.A."/>
            <person name="Difazio S."/>
            <person name="Jansson S."/>
            <person name="Bohlmann J."/>
            <person name="Grigoriev I."/>
            <person name="Hellsten U."/>
            <person name="Putnam N."/>
            <person name="Ralph S."/>
            <person name="Rombauts S."/>
            <person name="Salamov A."/>
            <person name="Schein J."/>
            <person name="Sterck L."/>
            <person name="Aerts A."/>
            <person name="Bhalerao R.R."/>
            <person name="Bhalerao R.P."/>
            <person name="Blaudez D."/>
            <person name="Boerjan W."/>
            <person name="Brun A."/>
            <person name="Brunner A."/>
            <person name="Busov V."/>
            <person name="Campbell M."/>
            <person name="Carlson J."/>
            <person name="Chalot M."/>
            <person name="Chapman J."/>
            <person name="Chen G.L."/>
            <person name="Cooper D."/>
            <person name="Coutinho P.M."/>
            <person name="Couturier J."/>
            <person name="Covert S."/>
            <person name="Cronk Q."/>
            <person name="Cunningham R."/>
            <person name="Davis J."/>
            <person name="Degroeve S."/>
            <person name="Dejardin A."/>
            <person name="Depamphilis C."/>
            <person name="Detter J."/>
            <person name="Dirks B."/>
            <person name="Dubchak I."/>
            <person name="Duplessis S."/>
            <person name="Ehlting J."/>
            <person name="Ellis B."/>
            <person name="Gendler K."/>
            <person name="Goodstein D."/>
            <person name="Gribskov M."/>
            <person name="Grimwood J."/>
            <person name="Groover A."/>
            <person name="Gunter L."/>
            <person name="Hamberger B."/>
            <person name="Heinze B."/>
            <person name="Helariutta Y."/>
            <person name="Henrissat B."/>
            <person name="Holligan D."/>
            <person name="Holt R."/>
            <person name="Huang W."/>
            <person name="Islam-Faridi N."/>
            <person name="Jones S."/>
            <person name="Jones-Rhoades M."/>
            <person name="Jorgensen R."/>
            <person name="Joshi C."/>
            <person name="Kangasjarvi J."/>
            <person name="Karlsson J."/>
            <person name="Kelleher C."/>
            <person name="Kirkpatrick R."/>
            <person name="Kirst M."/>
            <person name="Kohler A."/>
            <person name="Kalluri U."/>
            <person name="Larimer F."/>
            <person name="Leebens-Mack J."/>
            <person name="Leple J.C."/>
            <person name="Locascio P."/>
            <person name="Lou Y."/>
            <person name="Lucas S."/>
            <person name="Martin F."/>
            <person name="Montanini B."/>
            <person name="Napoli C."/>
            <person name="Nelson D.R."/>
            <person name="Nelson C."/>
            <person name="Nieminen K."/>
            <person name="Nilsson O."/>
            <person name="Pereda V."/>
            <person name="Peter G."/>
            <person name="Philippe R."/>
            <person name="Pilate G."/>
            <person name="Poliakov A."/>
            <person name="Razumovskaya J."/>
            <person name="Richardson P."/>
            <person name="Rinaldi C."/>
            <person name="Ritland K."/>
            <person name="Rouze P."/>
            <person name="Ryaboy D."/>
            <person name="Schmutz J."/>
            <person name="Schrader J."/>
            <person name="Segerman B."/>
            <person name="Shin H."/>
            <person name="Siddiqui A."/>
            <person name="Sterky F."/>
            <person name="Terry A."/>
            <person name="Tsai C.J."/>
            <person name="Uberbacher E."/>
            <person name="Unneberg P."/>
            <person name="Vahala J."/>
            <person name="Wall K."/>
            <person name="Wessler S."/>
            <person name="Yang G."/>
            <person name="Yin T."/>
            <person name="Douglas C."/>
            <person name="Marra M."/>
            <person name="Sandberg G."/>
            <person name="Van de Peer Y."/>
            <person name="Rokhsar D."/>
        </authorList>
    </citation>
    <scope>NUCLEOTIDE SEQUENCE [LARGE SCALE GENOMIC DNA]</scope>
    <source>
        <strain evidence="2">cv. Nisqually</strain>
    </source>
</reference>
<sequence>MHELKRLKYSSWELILRIQATVNYCLYFKQDYLQTYPGRTRQHSRVRDTSLQEILIFSSAFIHKTHHYKQN</sequence>
<proteinExistence type="predicted"/>
<evidence type="ECO:0000313" key="1">
    <source>
        <dbReference type="EMBL" id="PNS95915.1"/>
    </source>
</evidence>
<dbReference type="InParanoid" id="A0A2K1X545"/>
<dbReference type="AlphaFoldDB" id="A0A2K1X545"/>
<dbReference type="Proteomes" id="UP000006729">
    <property type="component" value="Chromosome 17"/>
</dbReference>
<keyword evidence="2" id="KW-1185">Reference proteome</keyword>
<organism evidence="1 2">
    <name type="scientific">Populus trichocarpa</name>
    <name type="common">Western balsam poplar</name>
    <name type="synonym">Populus balsamifera subsp. trichocarpa</name>
    <dbReference type="NCBI Taxonomy" id="3694"/>
    <lineage>
        <taxon>Eukaryota</taxon>
        <taxon>Viridiplantae</taxon>
        <taxon>Streptophyta</taxon>
        <taxon>Embryophyta</taxon>
        <taxon>Tracheophyta</taxon>
        <taxon>Spermatophyta</taxon>
        <taxon>Magnoliopsida</taxon>
        <taxon>eudicotyledons</taxon>
        <taxon>Gunneridae</taxon>
        <taxon>Pentapetalae</taxon>
        <taxon>rosids</taxon>
        <taxon>fabids</taxon>
        <taxon>Malpighiales</taxon>
        <taxon>Salicaceae</taxon>
        <taxon>Saliceae</taxon>
        <taxon>Populus</taxon>
    </lineage>
</organism>
<dbReference type="EMBL" id="CM009306">
    <property type="protein sequence ID" value="PNS95915.1"/>
    <property type="molecule type" value="Genomic_DNA"/>
</dbReference>
<accession>A0A2K1X545</accession>